<evidence type="ECO:0000256" key="1">
    <source>
        <dbReference type="ARBA" id="ARBA00004123"/>
    </source>
</evidence>
<protein>
    <submittedName>
        <fullName evidence="10">CSON010192 protein</fullName>
    </submittedName>
</protein>
<dbReference type="FunFam" id="3.30.160.60:FF:000125">
    <property type="entry name" value="Putative zinc finger protein 143"/>
    <property type="match status" value="1"/>
</dbReference>
<organism evidence="10">
    <name type="scientific">Culicoides sonorensis</name>
    <name type="common">Biting midge</name>
    <dbReference type="NCBI Taxonomy" id="179676"/>
    <lineage>
        <taxon>Eukaryota</taxon>
        <taxon>Metazoa</taxon>
        <taxon>Ecdysozoa</taxon>
        <taxon>Arthropoda</taxon>
        <taxon>Hexapoda</taxon>
        <taxon>Insecta</taxon>
        <taxon>Pterygota</taxon>
        <taxon>Neoptera</taxon>
        <taxon>Endopterygota</taxon>
        <taxon>Diptera</taxon>
        <taxon>Nematocera</taxon>
        <taxon>Chironomoidea</taxon>
        <taxon>Ceratopogonidae</taxon>
        <taxon>Ceratopogoninae</taxon>
        <taxon>Culicoides</taxon>
        <taxon>Monoculicoides</taxon>
    </lineage>
</organism>
<feature type="domain" description="C2H2-type" evidence="9">
    <location>
        <begin position="487"/>
        <end position="515"/>
    </location>
</feature>
<sequence length="729" mass="85198">MVQKINLIVLVQGENTFQTQILTKKEINDFCLSDTNKICGKNGIDLISSCENCDHSIQLNIFWQEDKKTQNDTKNIVQIKQCDESDNEDFDDDNLMSGWDEPEISIKEEPVEHIEEKPVSEIPLEQDLIHYPGLPYPLPANLVLPPLENIRAPFYDKFPQEDGTIVYIERRRSKIPVRVANYDLRSTTCDICNYEVSRIERMTGHRKFHFFNKLSEIKCHGCGVDTNDWTADDRVNHTFFCIGKNKINGLVCTLCDYAANSYKTLCKHFDKHRLTKHAKARRSEEMKNEIERTRIKRIKPVDRRAFAIDEYLKYLSLPKNYTLPNLYTLNAQHSKMHLQPDGSYIYVGKGSNHLQVMNFDPRCEKCDLCGKSQLKSKSDLITHRCKDHFFPEFAGNECQGCHQEFFDPEAKMAHSHFCDQKSTIRVNFCSKCNEQFPAYQKYASHLKTIHDGDGIDLKYMCHLCSSTFERSNQLELHVLKHIDPKPYKCAHCDAEFRGRHGLETHLIRTHFPHEARQICNVCNPPVLFGSSEQYRTHLNVVHFNKTKEKEECPQCKKMIRKQGLAHHIRQQHTNICRKEKYECPTCNKIFFNKKGLEIHTVIHLPEDQKLFRCRFCGRSFNYKQHLLAHERSHTGEKPFKCDHEGCGKAFARKQALTDHQREHNGQGYECSVCKRMFTDRGNYRHHMKQHESQLGIKLTFNHEERRLMRLKVLTAEQALKGGLNDDFLN</sequence>
<dbReference type="GO" id="GO:0008270">
    <property type="term" value="F:zinc ion binding"/>
    <property type="evidence" value="ECO:0007669"/>
    <property type="project" value="UniProtKB-KW"/>
</dbReference>
<dbReference type="GO" id="GO:0003677">
    <property type="term" value="F:DNA binding"/>
    <property type="evidence" value="ECO:0007669"/>
    <property type="project" value="UniProtKB-KW"/>
</dbReference>
<dbReference type="GO" id="GO:0005634">
    <property type="term" value="C:nucleus"/>
    <property type="evidence" value="ECO:0007669"/>
    <property type="project" value="UniProtKB-SubCell"/>
</dbReference>
<evidence type="ECO:0000256" key="7">
    <source>
        <dbReference type="ARBA" id="ARBA00023242"/>
    </source>
</evidence>
<keyword evidence="5" id="KW-0862">Zinc</keyword>
<feature type="domain" description="C2H2-type" evidence="9">
    <location>
        <begin position="459"/>
        <end position="486"/>
    </location>
</feature>
<dbReference type="EMBL" id="UFQS01000040">
    <property type="protein sequence ID" value="SSW98273.1"/>
    <property type="molecule type" value="Genomic_DNA"/>
</dbReference>
<dbReference type="PROSITE" id="PS00028">
    <property type="entry name" value="ZINC_FINGER_C2H2_1"/>
    <property type="match status" value="8"/>
</dbReference>
<dbReference type="AlphaFoldDB" id="A0A336K6A2"/>
<evidence type="ECO:0000313" key="11">
    <source>
        <dbReference type="EMBL" id="SSX18659.1"/>
    </source>
</evidence>
<dbReference type="PROSITE" id="PS50157">
    <property type="entry name" value="ZINC_FINGER_C2H2_2"/>
    <property type="match status" value="7"/>
</dbReference>
<reference evidence="11" key="2">
    <citation type="submission" date="2018-07" db="EMBL/GenBank/DDBJ databases">
        <authorList>
            <person name="Quirk P.G."/>
            <person name="Krulwich T.A."/>
        </authorList>
    </citation>
    <scope>NUCLEOTIDE SEQUENCE</scope>
</reference>
<dbReference type="InterPro" id="IPR013087">
    <property type="entry name" value="Znf_C2H2_type"/>
</dbReference>
<accession>A0A336K6A2</accession>
<evidence type="ECO:0000256" key="6">
    <source>
        <dbReference type="ARBA" id="ARBA00023125"/>
    </source>
</evidence>
<proteinExistence type="predicted"/>
<dbReference type="EMBL" id="UFQT01000040">
    <property type="protein sequence ID" value="SSX18659.1"/>
    <property type="molecule type" value="Genomic_DNA"/>
</dbReference>
<keyword evidence="7" id="KW-0539">Nucleus</keyword>
<reference evidence="10" key="1">
    <citation type="submission" date="2018-04" db="EMBL/GenBank/DDBJ databases">
        <authorList>
            <person name="Go L.Y."/>
            <person name="Mitchell J.A."/>
        </authorList>
    </citation>
    <scope>NUCLEOTIDE SEQUENCE</scope>
    <source>
        <tissue evidence="10">Whole organism</tissue>
    </source>
</reference>
<evidence type="ECO:0000256" key="4">
    <source>
        <dbReference type="ARBA" id="ARBA00022771"/>
    </source>
</evidence>
<feature type="domain" description="C2H2-type" evidence="9">
    <location>
        <begin position="611"/>
        <end position="638"/>
    </location>
</feature>
<dbReference type="InterPro" id="IPR036236">
    <property type="entry name" value="Znf_C2H2_sf"/>
</dbReference>
<feature type="domain" description="C2H2-type" evidence="9">
    <location>
        <begin position="639"/>
        <end position="668"/>
    </location>
</feature>
<dbReference type="VEuPathDB" id="VectorBase:CSON010192"/>
<dbReference type="PANTHER" id="PTHR24406">
    <property type="entry name" value="TRANSCRIPTIONAL REPRESSOR CTCFL-RELATED"/>
    <property type="match status" value="1"/>
</dbReference>
<dbReference type="Pfam" id="PF13894">
    <property type="entry name" value="zf-C2H2_4"/>
    <property type="match status" value="1"/>
</dbReference>
<dbReference type="SUPFAM" id="SSF57667">
    <property type="entry name" value="beta-beta-alpha zinc fingers"/>
    <property type="match status" value="4"/>
</dbReference>
<keyword evidence="6" id="KW-0238">DNA-binding</keyword>
<dbReference type="FunFam" id="3.30.160.60:FF:000045">
    <property type="entry name" value="ZFP69 zinc finger protein B"/>
    <property type="match status" value="1"/>
</dbReference>
<feature type="domain" description="C2H2-type" evidence="9">
    <location>
        <begin position="581"/>
        <end position="608"/>
    </location>
</feature>
<gene>
    <name evidence="10" type="primary">CSON010192</name>
</gene>
<keyword evidence="4 8" id="KW-0863">Zinc-finger</keyword>
<keyword evidence="2" id="KW-0479">Metal-binding</keyword>
<dbReference type="Gene3D" id="3.30.160.60">
    <property type="entry name" value="Classic Zinc Finger"/>
    <property type="match status" value="5"/>
</dbReference>
<evidence type="ECO:0000256" key="5">
    <source>
        <dbReference type="ARBA" id="ARBA00022833"/>
    </source>
</evidence>
<evidence type="ECO:0000256" key="2">
    <source>
        <dbReference type="ARBA" id="ARBA00022723"/>
    </source>
</evidence>
<evidence type="ECO:0000256" key="8">
    <source>
        <dbReference type="PROSITE-ProRule" id="PRU00042"/>
    </source>
</evidence>
<evidence type="ECO:0000259" key="9">
    <source>
        <dbReference type="PROSITE" id="PS50157"/>
    </source>
</evidence>
<evidence type="ECO:0000256" key="3">
    <source>
        <dbReference type="ARBA" id="ARBA00022737"/>
    </source>
</evidence>
<feature type="domain" description="C2H2-type" evidence="9">
    <location>
        <begin position="668"/>
        <end position="695"/>
    </location>
</feature>
<keyword evidence="3" id="KW-0677">Repeat</keyword>
<name>A0A336K6A2_CULSO</name>
<comment type="subcellular location">
    <subcellularLocation>
        <location evidence="1">Nucleus</location>
    </subcellularLocation>
</comment>
<dbReference type="SMART" id="SM00355">
    <property type="entry name" value="ZnF_C2H2"/>
    <property type="match status" value="12"/>
</dbReference>
<feature type="domain" description="C2H2-type" evidence="9">
    <location>
        <begin position="427"/>
        <end position="455"/>
    </location>
</feature>
<dbReference type="Pfam" id="PF00096">
    <property type="entry name" value="zf-C2H2"/>
    <property type="match status" value="3"/>
</dbReference>
<evidence type="ECO:0000313" key="10">
    <source>
        <dbReference type="EMBL" id="SSW98273.1"/>
    </source>
</evidence>
<dbReference type="InterPro" id="IPR050888">
    <property type="entry name" value="ZnF_C2H2-type_TF"/>
</dbReference>